<feature type="region of interest" description="Disordered" evidence="1">
    <location>
        <begin position="1"/>
        <end position="84"/>
    </location>
</feature>
<dbReference type="Gene3D" id="2.60.120.10">
    <property type="entry name" value="Jelly Rolls"/>
    <property type="match status" value="2"/>
</dbReference>
<dbReference type="InterPro" id="IPR018488">
    <property type="entry name" value="cNMP-bd_CS"/>
</dbReference>
<proteinExistence type="predicted"/>
<sequence>MIQNRSQTAPRSRNHSRTQDINTRLSSTRVHQPNIANKLSPTPPLAVPRNISIPKTSGKRNDRLYKRAKSAPPGSRPHSSSILDIRGKYFEQNGKTFDMMSYLKSRSFPRRIHRLINETPNNASENKTEDNSSSPADDDAEDALSASQIGLKNKQLLERRRGLHRQRSMNRSGARAKIMRTFHRVLLICRVELIMAKHSIDLVPATKKQISWSEKRHTREAAEVLFSKSLYQKQPMIYSHVPKWAEVILRKPPTERTDREIMQIHAMMQGLLAYDKFTRRIQIAMCRSMRFLRIKYPRVILRKGHVGQAFYFIFSGSVFINIEGLHVETNEVVYKTVSILQRGDAFGEVALLRNIRRTASVAVKEDVELMVVDKYVFGKVCSEIYEREMREKLEFCRNLPLFKHWREEAIKRICQDSQIHEYKANKIIVRNSKDEEDWIYFCMEGRCSVTKALEFNVRPKHSSSFVSRRLEEENCYRGWYLSLGVTDSETGRTRSYSTEVEIMNELQISIEQIDLRKIAKTHIVDDDYEVMSRNIKEKEAKLKKMGGAEEVLFSFGKSYNHLPHCTGEAQYCLIKKDDKRCSLFESNRSTRSADIDIEKTCVKRRKSIELTTLLNEEFTAGRLNTRTAYLNIATMKKGDVFNLGEVLQPTGRQLILVSHNAKILQIKKQTFFKHATRESLLIANVLALENNYPDDDTLYYTFRQQCLWEEVKTSVLQQTMDKINVTQNERDEEPSKKMFTAKQRAKSARQVSRKFF</sequence>
<dbReference type="SUPFAM" id="SSF51206">
    <property type="entry name" value="cAMP-binding domain-like"/>
    <property type="match status" value="2"/>
</dbReference>
<dbReference type="OrthoDB" id="166212at2759"/>
<dbReference type="CDD" id="cd00038">
    <property type="entry name" value="CAP_ED"/>
    <property type="match status" value="1"/>
</dbReference>
<dbReference type="AlphaFoldDB" id="A0A6S7FPV1"/>
<protein>
    <submittedName>
        <fullName evidence="2">Uncharacterized protein</fullName>
    </submittedName>
</protein>
<evidence type="ECO:0000313" key="3">
    <source>
        <dbReference type="Proteomes" id="UP001152795"/>
    </source>
</evidence>
<name>A0A6S7FPV1_PARCT</name>
<dbReference type="PANTHER" id="PTHR23011">
    <property type="entry name" value="CYCLIC NUCLEOTIDE-BINDING DOMAIN CONTAINING PROTEIN"/>
    <property type="match status" value="1"/>
</dbReference>
<dbReference type="GO" id="GO:0030552">
    <property type="term" value="F:cAMP binding"/>
    <property type="evidence" value="ECO:0007669"/>
    <property type="project" value="TreeGrafter"/>
</dbReference>
<dbReference type="InterPro" id="IPR018490">
    <property type="entry name" value="cNMP-bd_dom_sf"/>
</dbReference>
<evidence type="ECO:0000256" key="1">
    <source>
        <dbReference type="SAM" id="MobiDB-lite"/>
    </source>
</evidence>
<dbReference type="InterPro" id="IPR000595">
    <property type="entry name" value="cNMP-bd_dom"/>
</dbReference>
<feature type="compositionally biased region" description="Polar residues" evidence="1">
    <location>
        <begin position="19"/>
        <end position="40"/>
    </location>
</feature>
<accession>A0A6S7FPV1</accession>
<reference evidence="2" key="1">
    <citation type="submission" date="2020-04" db="EMBL/GenBank/DDBJ databases">
        <authorList>
            <person name="Alioto T."/>
            <person name="Alioto T."/>
            <person name="Gomez Garrido J."/>
        </authorList>
    </citation>
    <scope>NUCLEOTIDE SEQUENCE</scope>
    <source>
        <strain evidence="2">A484AB</strain>
    </source>
</reference>
<dbReference type="PROSITE" id="PS50042">
    <property type="entry name" value="CNMP_BINDING_3"/>
    <property type="match status" value="1"/>
</dbReference>
<dbReference type="Proteomes" id="UP001152795">
    <property type="component" value="Unassembled WGS sequence"/>
</dbReference>
<feature type="region of interest" description="Disordered" evidence="1">
    <location>
        <begin position="727"/>
        <end position="756"/>
    </location>
</feature>
<dbReference type="Pfam" id="PF00027">
    <property type="entry name" value="cNMP_binding"/>
    <property type="match status" value="1"/>
</dbReference>
<dbReference type="InterPro" id="IPR014710">
    <property type="entry name" value="RmlC-like_jellyroll"/>
</dbReference>
<feature type="compositionally biased region" description="Polar residues" evidence="1">
    <location>
        <begin position="1"/>
        <end position="11"/>
    </location>
</feature>
<dbReference type="PANTHER" id="PTHR23011:SF43">
    <property type="entry name" value="CYCLIC NUCLEOTIDE-BINDING DOMAIN-CONTAINING PROTEIN 2"/>
    <property type="match status" value="1"/>
</dbReference>
<feature type="compositionally biased region" description="Basic residues" evidence="1">
    <location>
        <begin position="743"/>
        <end position="756"/>
    </location>
</feature>
<organism evidence="2 3">
    <name type="scientific">Paramuricea clavata</name>
    <name type="common">Red gorgonian</name>
    <name type="synonym">Violescent sea-whip</name>
    <dbReference type="NCBI Taxonomy" id="317549"/>
    <lineage>
        <taxon>Eukaryota</taxon>
        <taxon>Metazoa</taxon>
        <taxon>Cnidaria</taxon>
        <taxon>Anthozoa</taxon>
        <taxon>Octocorallia</taxon>
        <taxon>Malacalcyonacea</taxon>
        <taxon>Plexauridae</taxon>
        <taxon>Paramuricea</taxon>
    </lineage>
</organism>
<dbReference type="EMBL" id="CACRXK020000153">
    <property type="protein sequence ID" value="CAB3978932.1"/>
    <property type="molecule type" value="Genomic_DNA"/>
</dbReference>
<dbReference type="GO" id="GO:0007283">
    <property type="term" value="P:spermatogenesis"/>
    <property type="evidence" value="ECO:0007669"/>
    <property type="project" value="TreeGrafter"/>
</dbReference>
<gene>
    <name evidence="2" type="ORF">PACLA_8A002904</name>
</gene>
<dbReference type="PROSITE" id="PS00889">
    <property type="entry name" value="CNMP_BINDING_2"/>
    <property type="match status" value="1"/>
</dbReference>
<feature type="region of interest" description="Disordered" evidence="1">
    <location>
        <begin position="116"/>
        <end position="143"/>
    </location>
</feature>
<comment type="caution">
    <text evidence="2">The sequence shown here is derived from an EMBL/GenBank/DDBJ whole genome shotgun (WGS) entry which is preliminary data.</text>
</comment>
<evidence type="ECO:0000313" key="2">
    <source>
        <dbReference type="EMBL" id="CAB3978932.1"/>
    </source>
</evidence>
<keyword evidence="3" id="KW-1185">Reference proteome</keyword>